<evidence type="ECO:0008006" key="4">
    <source>
        <dbReference type="Google" id="ProtNLM"/>
    </source>
</evidence>
<feature type="transmembrane region" description="Helical" evidence="1">
    <location>
        <begin position="247"/>
        <end position="268"/>
    </location>
</feature>
<gene>
    <name evidence="2" type="ORF">E2F48_14145</name>
</gene>
<keyword evidence="1" id="KW-0472">Membrane</keyword>
<dbReference type="Proteomes" id="UP000295411">
    <property type="component" value="Unassembled WGS sequence"/>
</dbReference>
<protein>
    <recommendedName>
        <fullName evidence="4">ABC transporter permease</fullName>
    </recommendedName>
</protein>
<feature type="transmembrane region" description="Helical" evidence="1">
    <location>
        <begin position="167"/>
        <end position="191"/>
    </location>
</feature>
<reference evidence="2 3" key="1">
    <citation type="submission" date="2019-03" db="EMBL/GenBank/DDBJ databases">
        <title>Arthrobacter sp. nov., an bacterium isolated from biocrust in Mu Us Desert.</title>
        <authorList>
            <person name="Lixiong L."/>
        </authorList>
    </citation>
    <scope>NUCLEOTIDE SEQUENCE [LARGE SCALE GENOMIC DNA]</scope>
    <source>
        <strain evidence="2 3">SLN-3</strain>
    </source>
</reference>
<evidence type="ECO:0000313" key="3">
    <source>
        <dbReference type="Proteomes" id="UP000295411"/>
    </source>
</evidence>
<keyword evidence="1" id="KW-1133">Transmembrane helix</keyword>
<evidence type="ECO:0000313" key="2">
    <source>
        <dbReference type="EMBL" id="TDK23933.1"/>
    </source>
</evidence>
<dbReference type="EMBL" id="SMTK01000005">
    <property type="protein sequence ID" value="TDK23933.1"/>
    <property type="molecule type" value="Genomic_DNA"/>
</dbReference>
<feature type="transmembrane region" description="Helical" evidence="1">
    <location>
        <begin position="126"/>
        <end position="147"/>
    </location>
</feature>
<sequence>MQRTSSTGARTGRGPSIYLTAAGILRSEWIKLKSLRAARTLFALTVVAIIVTGVGGAIALIGSQGGNELAQAREPASALHSAGLPLAQLLVGAVGVLFIATEYVSGSIRTTFTAVPRRVPVITAKAAVAGTASFAVGGASSLLTHVAVQVVLAASGTAVSMFHPASLISAVATGLYLAFIAVIGVSLGVILRSTAAGIVLLVVLLSVLPGLVPLLPLPGSEQYPLFFPAQAGAQMIAVVQEGLLTQWQGGVVMALWAGFFTLAAAAWIRKRDI</sequence>
<dbReference type="OrthoDB" id="3297477at2"/>
<name>A0A4R5TNH6_9MICC</name>
<feature type="transmembrane region" description="Helical" evidence="1">
    <location>
        <begin position="82"/>
        <end position="105"/>
    </location>
</feature>
<comment type="caution">
    <text evidence="2">The sequence shown here is derived from an EMBL/GenBank/DDBJ whole genome shotgun (WGS) entry which is preliminary data.</text>
</comment>
<keyword evidence="1" id="KW-0812">Transmembrane</keyword>
<feature type="transmembrane region" description="Helical" evidence="1">
    <location>
        <begin position="198"/>
        <end position="217"/>
    </location>
</feature>
<accession>A0A4R5TNH6</accession>
<keyword evidence="3" id="KW-1185">Reference proteome</keyword>
<evidence type="ECO:0000256" key="1">
    <source>
        <dbReference type="SAM" id="Phobius"/>
    </source>
</evidence>
<dbReference type="RefSeq" id="WP_133404618.1">
    <property type="nucleotide sequence ID" value="NZ_SMTK01000005.1"/>
</dbReference>
<dbReference type="AlphaFoldDB" id="A0A4R5TNH6"/>
<organism evidence="2 3">
    <name type="scientific">Arthrobacter crusticola</name>
    <dbReference type="NCBI Taxonomy" id="2547960"/>
    <lineage>
        <taxon>Bacteria</taxon>
        <taxon>Bacillati</taxon>
        <taxon>Actinomycetota</taxon>
        <taxon>Actinomycetes</taxon>
        <taxon>Micrococcales</taxon>
        <taxon>Micrococcaceae</taxon>
        <taxon>Arthrobacter</taxon>
    </lineage>
</organism>
<feature type="transmembrane region" description="Helical" evidence="1">
    <location>
        <begin position="41"/>
        <end position="62"/>
    </location>
</feature>
<proteinExistence type="predicted"/>